<sequence>MTKHPLPYDYALSSANQGIRHVSLHQFRNYQGLNLQVGQGPIVLTGPNGAGKTNILEAISLFCPGRGLRGAKLGEITQQGHSPQAGLLWAASLQLDDETQLATGLEKTPQGTEKRLYKLHYQPIRSQAPFAEWLNIVWLTPETDRIFLESPSIRRKFIDRLIYAQDPLHAERLNRYDQALRERLMVLRNQGDASWLSALEDQLASHGVAIAVARQQLMNKLNEAGHRPNLFPAFITRMVGDVDDGVLAKSATEVEALAKQILYQNRRLDQESGTTKYGPHRSDWQVIHQEKNITADQASTGEQKILLIAVIMAFIHHKICFDPRLTILLLDDIIAHLDFHHRMVLFEQLAVLQSEISKGRLQTWLTGTDPLLFEALMGKAQFFMVEQATVNPG</sequence>
<evidence type="ECO:0000259" key="11">
    <source>
        <dbReference type="Pfam" id="PF02463"/>
    </source>
</evidence>
<evidence type="ECO:0000256" key="7">
    <source>
        <dbReference type="ARBA" id="ARBA00022840"/>
    </source>
</evidence>
<dbReference type="EMBL" id="SCFB01000004">
    <property type="protein sequence ID" value="RZI46468.1"/>
    <property type="molecule type" value="Genomic_DNA"/>
</dbReference>
<comment type="subcellular location">
    <subcellularLocation>
        <location evidence="1 9 10">Cytoplasm</location>
    </subcellularLocation>
</comment>
<keyword evidence="13" id="KW-1185">Reference proteome</keyword>
<dbReference type="Proteomes" id="UP000293550">
    <property type="component" value="Unassembled WGS sequence"/>
</dbReference>
<dbReference type="OrthoDB" id="9803889at2"/>
<keyword evidence="9 10" id="KW-0227">DNA damage</keyword>
<dbReference type="RefSeq" id="WP_130153571.1">
    <property type="nucleotide sequence ID" value="NZ_SCFB01000004.1"/>
</dbReference>
<comment type="function">
    <text evidence="9 10">The RecF protein is involved in DNA metabolism; it is required for DNA replication and normal SOS inducibility. RecF binds preferentially to single-stranded, linear DNA. It also seems to bind ATP.</text>
</comment>
<evidence type="ECO:0000256" key="4">
    <source>
        <dbReference type="ARBA" id="ARBA00022490"/>
    </source>
</evidence>
<dbReference type="PANTHER" id="PTHR32182">
    <property type="entry name" value="DNA REPLICATION AND REPAIR PROTEIN RECF"/>
    <property type="match status" value="1"/>
</dbReference>
<dbReference type="AlphaFoldDB" id="A0A4Q7DJG9"/>
<dbReference type="PROSITE" id="PS00617">
    <property type="entry name" value="RECF_1"/>
    <property type="match status" value="1"/>
</dbReference>
<dbReference type="InterPro" id="IPR003395">
    <property type="entry name" value="RecF/RecN/SMC_N"/>
</dbReference>
<keyword evidence="9 10" id="KW-0234">DNA repair</keyword>
<organism evidence="12 13">
    <name type="scientific">Candidatus Finniella inopinata</name>
    <dbReference type="NCBI Taxonomy" id="1696036"/>
    <lineage>
        <taxon>Bacteria</taxon>
        <taxon>Pseudomonadati</taxon>
        <taxon>Pseudomonadota</taxon>
        <taxon>Alphaproteobacteria</taxon>
        <taxon>Holosporales</taxon>
        <taxon>Candidatus Paracaedibacteraceae</taxon>
        <taxon>Candidatus Finniella</taxon>
    </lineage>
</organism>
<keyword evidence="7 9" id="KW-0067">ATP-binding</keyword>
<dbReference type="InterPro" id="IPR018078">
    <property type="entry name" value="DNA-binding_RecF_CS"/>
</dbReference>
<evidence type="ECO:0000256" key="6">
    <source>
        <dbReference type="ARBA" id="ARBA00022741"/>
    </source>
</evidence>
<keyword evidence="9 10" id="KW-0742">SOS response</keyword>
<evidence type="ECO:0000256" key="1">
    <source>
        <dbReference type="ARBA" id="ARBA00004496"/>
    </source>
</evidence>
<dbReference type="NCBIfam" id="TIGR00611">
    <property type="entry name" value="recf"/>
    <property type="match status" value="1"/>
</dbReference>
<name>A0A4Q7DJG9_9PROT</name>
<comment type="caution">
    <text evidence="12">The sequence shown here is derived from an EMBL/GenBank/DDBJ whole genome shotgun (WGS) entry which is preliminary data.</text>
</comment>
<evidence type="ECO:0000256" key="3">
    <source>
        <dbReference type="ARBA" id="ARBA00020170"/>
    </source>
</evidence>
<dbReference type="GO" id="GO:0005524">
    <property type="term" value="F:ATP binding"/>
    <property type="evidence" value="ECO:0007669"/>
    <property type="project" value="UniProtKB-UniRule"/>
</dbReference>
<dbReference type="GO" id="GO:0005737">
    <property type="term" value="C:cytoplasm"/>
    <property type="evidence" value="ECO:0007669"/>
    <property type="project" value="UniProtKB-SubCell"/>
</dbReference>
<feature type="binding site" evidence="9">
    <location>
        <begin position="46"/>
        <end position="53"/>
    </location>
    <ligand>
        <name>ATP</name>
        <dbReference type="ChEBI" id="CHEBI:30616"/>
    </ligand>
</feature>
<gene>
    <name evidence="9 12" type="primary">recF</name>
    <name evidence="12" type="ORF">EQU50_02470</name>
</gene>
<keyword evidence="8 9" id="KW-0238">DNA-binding</keyword>
<dbReference type="GO" id="GO:0006302">
    <property type="term" value="P:double-strand break repair"/>
    <property type="evidence" value="ECO:0007669"/>
    <property type="project" value="TreeGrafter"/>
</dbReference>
<dbReference type="GO" id="GO:0003697">
    <property type="term" value="F:single-stranded DNA binding"/>
    <property type="evidence" value="ECO:0007669"/>
    <property type="project" value="UniProtKB-UniRule"/>
</dbReference>
<dbReference type="GO" id="GO:0000731">
    <property type="term" value="P:DNA synthesis involved in DNA repair"/>
    <property type="evidence" value="ECO:0007669"/>
    <property type="project" value="TreeGrafter"/>
</dbReference>
<keyword evidence="5 9" id="KW-0235">DNA replication</keyword>
<evidence type="ECO:0000313" key="13">
    <source>
        <dbReference type="Proteomes" id="UP000293550"/>
    </source>
</evidence>
<dbReference type="InterPro" id="IPR027417">
    <property type="entry name" value="P-loop_NTPase"/>
</dbReference>
<dbReference type="InterPro" id="IPR001238">
    <property type="entry name" value="DNA-binding_RecF"/>
</dbReference>
<evidence type="ECO:0000256" key="9">
    <source>
        <dbReference type="HAMAP-Rule" id="MF_00365"/>
    </source>
</evidence>
<dbReference type="Gene3D" id="1.20.1050.90">
    <property type="entry name" value="RecF/RecN/SMC, N-terminal domain"/>
    <property type="match status" value="1"/>
</dbReference>
<evidence type="ECO:0000256" key="5">
    <source>
        <dbReference type="ARBA" id="ARBA00022705"/>
    </source>
</evidence>
<proteinExistence type="inferred from homology"/>
<dbReference type="InterPro" id="IPR042174">
    <property type="entry name" value="RecF_2"/>
</dbReference>
<evidence type="ECO:0000256" key="2">
    <source>
        <dbReference type="ARBA" id="ARBA00008016"/>
    </source>
</evidence>
<keyword evidence="4 9" id="KW-0963">Cytoplasm</keyword>
<comment type="similarity">
    <text evidence="2 9 10">Belongs to the RecF family.</text>
</comment>
<protein>
    <recommendedName>
        <fullName evidence="3 9">DNA replication and repair protein RecF</fullName>
    </recommendedName>
</protein>
<dbReference type="GO" id="GO:0009432">
    <property type="term" value="P:SOS response"/>
    <property type="evidence" value="ECO:0007669"/>
    <property type="project" value="UniProtKB-UniRule"/>
</dbReference>
<dbReference type="SUPFAM" id="SSF52540">
    <property type="entry name" value="P-loop containing nucleoside triphosphate hydrolases"/>
    <property type="match status" value="1"/>
</dbReference>
<dbReference type="Gene3D" id="3.40.50.300">
    <property type="entry name" value="P-loop containing nucleotide triphosphate hydrolases"/>
    <property type="match status" value="1"/>
</dbReference>
<evidence type="ECO:0000256" key="10">
    <source>
        <dbReference type="RuleBase" id="RU000578"/>
    </source>
</evidence>
<dbReference type="HAMAP" id="MF_00365">
    <property type="entry name" value="RecF"/>
    <property type="match status" value="1"/>
</dbReference>
<evidence type="ECO:0000256" key="8">
    <source>
        <dbReference type="ARBA" id="ARBA00023125"/>
    </source>
</evidence>
<dbReference type="PANTHER" id="PTHR32182:SF0">
    <property type="entry name" value="DNA REPLICATION AND REPAIR PROTEIN RECF"/>
    <property type="match status" value="1"/>
</dbReference>
<feature type="domain" description="RecF/RecN/SMC N-terminal" evidence="11">
    <location>
        <begin position="19"/>
        <end position="350"/>
    </location>
</feature>
<dbReference type="Pfam" id="PF02463">
    <property type="entry name" value="SMC_N"/>
    <property type="match status" value="1"/>
</dbReference>
<dbReference type="GO" id="GO:0006260">
    <property type="term" value="P:DNA replication"/>
    <property type="evidence" value="ECO:0007669"/>
    <property type="project" value="UniProtKB-UniRule"/>
</dbReference>
<evidence type="ECO:0000313" key="12">
    <source>
        <dbReference type="EMBL" id="RZI46468.1"/>
    </source>
</evidence>
<accession>A0A4Q7DJG9</accession>
<reference evidence="12 13" key="1">
    <citation type="submission" date="2018-10" db="EMBL/GenBank/DDBJ databases">
        <title>An updated phylogeny of the Alphaproteobacteria reveals that the parasitic Rickettsiales and Holosporales have independent origins.</title>
        <authorList>
            <person name="Munoz-Gomez S.A."/>
            <person name="Hess S."/>
            <person name="Burger G."/>
            <person name="Lang B.F."/>
            <person name="Susko E."/>
            <person name="Slamovits C.H."/>
            <person name="Roger A.J."/>
        </authorList>
    </citation>
    <scope>NUCLEOTIDE SEQUENCE [LARGE SCALE GENOMIC DNA]</scope>
    <source>
        <strain evidence="12">HOLO01</strain>
    </source>
</reference>
<dbReference type="PROSITE" id="PS00618">
    <property type="entry name" value="RECF_2"/>
    <property type="match status" value="1"/>
</dbReference>
<keyword evidence="6 9" id="KW-0547">Nucleotide-binding</keyword>